<evidence type="ECO:0000256" key="2">
    <source>
        <dbReference type="ARBA" id="ARBA00022723"/>
    </source>
</evidence>
<evidence type="ECO:0000256" key="4">
    <source>
        <dbReference type="ARBA" id="ARBA00023002"/>
    </source>
</evidence>
<keyword evidence="5" id="KW-0408">Iron</keyword>
<dbReference type="SMART" id="SM00702">
    <property type="entry name" value="P4Hc"/>
    <property type="match status" value="1"/>
</dbReference>
<keyword evidence="2" id="KW-0479">Metal-binding</keyword>
<dbReference type="GO" id="GO:0005783">
    <property type="term" value="C:endoplasmic reticulum"/>
    <property type="evidence" value="ECO:0007669"/>
    <property type="project" value="TreeGrafter"/>
</dbReference>
<proteinExistence type="predicted"/>
<sequence>MLSKLMAELKSTVKPTPPDPAPPVRKRKANKPIQTTYASVPIPLPDSFLTTLPPDAQPITVTPIDFATSPLPEYANCYAVVLDNVLSPSECATLLSLAEASVPPDGGEVLRNGPDDPWGPALVNVGGGFEVLEQGYRNGERIVWDRQEVVDRLWQRCLSGAGQGLAERFAELGDGEKGITGSVRGEGDKWVFVRVNERMRFLKYGKGGFFRPHCDAPYFEDKDDSKHVRTMFTIHLYLNDSQAEVEGAELVGGATTFYSSDEKRKIDVNPKAGRVLIFQHRRLYHSGEDVLAGTKYTMRTDILYELVRGE</sequence>
<comment type="cofactor">
    <cofactor evidence="1">
        <name>L-ascorbate</name>
        <dbReference type="ChEBI" id="CHEBI:38290"/>
    </cofactor>
</comment>
<dbReference type="PANTHER" id="PTHR10869:SF241">
    <property type="entry name" value="FE2OG DIOXYGENASE DOMAIN-CONTAINING PROTEIN"/>
    <property type="match status" value="1"/>
</dbReference>
<evidence type="ECO:0000259" key="7">
    <source>
        <dbReference type="SMART" id="SM00702"/>
    </source>
</evidence>
<dbReference type="EMBL" id="JAUDZG010000002">
    <property type="protein sequence ID" value="KAK3307967.1"/>
    <property type="molecule type" value="Genomic_DNA"/>
</dbReference>
<evidence type="ECO:0000313" key="8">
    <source>
        <dbReference type="EMBL" id="KAK3307967.1"/>
    </source>
</evidence>
<name>A0AAJ0M3T4_9PEZI</name>
<dbReference type="InterPro" id="IPR044862">
    <property type="entry name" value="Pro_4_hyd_alph_FE2OG_OXY"/>
</dbReference>
<dbReference type="GO" id="GO:0031418">
    <property type="term" value="F:L-ascorbic acid binding"/>
    <property type="evidence" value="ECO:0007669"/>
    <property type="project" value="InterPro"/>
</dbReference>
<accession>A0AAJ0M3T4</accession>
<dbReference type="AlphaFoldDB" id="A0AAJ0M3T4"/>
<dbReference type="GeneID" id="87890283"/>
<feature type="domain" description="Prolyl 4-hydroxylase alpha subunit" evidence="7">
    <location>
        <begin position="77"/>
        <end position="303"/>
    </location>
</feature>
<evidence type="ECO:0000313" key="9">
    <source>
        <dbReference type="Proteomes" id="UP001273166"/>
    </source>
</evidence>
<organism evidence="8 9">
    <name type="scientific">Chaetomium strumarium</name>
    <dbReference type="NCBI Taxonomy" id="1170767"/>
    <lineage>
        <taxon>Eukaryota</taxon>
        <taxon>Fungi</taxon>
        <taxon>Dikarya</taxon>
        <taxon>Ascomycota</taxon>
        <taxon>Pezizomycotina</taxon>
        <taxon>Sordariomycetes</taxon>
        <taxon>Sordariomycetidae</taxon>
        <taxon>Sordariales</taxon>
        <taxon>Chaetomiaceae</taxon>
        <taxon>Chaetomium</taxon>
    </lineage>
</organism>
<keyword evidence="3" id="KW-0223">Dioxygenase</keyword>
<evidence type="ECO:0000256" key="5">
    <source>
        <dbReference type="ARBA" id="ARBA00023004"/>
    </source>
</evidence>
<dbReference type="RefSeq" id="XP_062723747.1">
    <property type="nucleotide sequence ID" value="XM_062871454.1"/>
</dbReference>
<comment type="caution">
    <text evidence="8">The sequence shown here is derived from an EMBL/GenBank/DDBJ whole genome shotgun (WGS) entry which is preliminary data.</text>
</comment>
<dbReference type="SUPFAM" id="SSF51197">
    <property type="entry name" value="Clavaminate synthase-like"/>
    <property type="match status" value="1"/>
</dbReference>
<dbReference type="Gene3D" id="2.60.120.620">
    <property type="entry name" value="q2cbj1_9rhob like domain"/>
    <property type="match status" value="1"/>
</dbReference>
<evidence type="ECO:0000256" key="6">
    <source>
        <dbReference type="SAM" id="MobiDB-lite"/>
    </source>
</evidence>
<reference evidence="8" key="1">
    <citation type="journal article" date="2023" name="Mol. Phylogenet. Evol.">
        <title>Genome-scale phylogeny and comparative genomics of the fungal order Sordariales.</title>
        <authorList>
            <person name="Hensen N."/>
            <person name="Bonometti L."/>
            <person name="Westerberg I."/>
            <person name="Brannstrom I.O."/>
            <person name="Guillou S."/>
            <person name="Cros-Aarteil S."/>
            <person name="Calhoun S."/>
            <person name="Haridas S."/>
            <person name="Kuo A."/>
            <person name="Mondo S."/>
            <person name="Pangilinan J."/>
            <person name="Riley R."/>
            <person name="LaButti K."/>
            <person name="Andreopoulos B."/>
            <person name="Lipzen A."/>
            <person name="Chen C."/>
            <person name="Yan M."/>
            <person name="Daum C."/>
            <person name="Ng V."/>
            <person name="Clum A."/>
            <person name="Steindorff A."/>
            <person name="Ohm R.A."/>
            <person name="Martin F."/>
            <person name="Silar P."/>
            <person name="Natvig D.O."/>
            <person name="Lalanne C."/>
            <person name="Gautier V."/>
            <person name="Ament-Velasquez S.L."/>
            <person name="Kruys A."/>
            <person name="Hutchinson M.I."/>
            <person name="Powell A.J."/>
            <person name="Barry K."/>
            <person name="Miller A.N."/>
            <person name="Grigoriev I.V."/>
            <person name="Debuchy R."/>
            <person name="Gladieux P."/>
            <person name="Hiltunen Thoren M."/>
            <person name="Johannesson H."/>
        </authorList>
    </citation>
    <scope>NUCLEOTIDE SEQUENCE</scope>
    <source>
        <strain evidence="8">CBS 333.67</strain>
    </source>
</reference>
<keyword evidence="4" id="KW-0560">Oxidoreductase</keyword>
<protein>
    <recommendedName>
        <fullName evidence="7">Prolyl 4-hydroxylase alpha subunit domain-containing protein</fullName>
    </recommendedName>
</protein>
<dbReference type="InterPro" id="IPR006620">
    <property type="entry name" value="Pro_4_hyd_alph"/>
</dbReference>
<dbReference type="GO" id="GO:0005506">
    <property type="term" value="F:iron ion binding"/>
    <property type="evidence" value="ECO:0007669"/>
    <property type="project" value="InterPro"/>
</dbReference>
<evidence type="ECO:0000256" key="3">
    <source>
        <dbReference type="ARBA" id="ARBA00022964"/>
    </source>
</evidence>
<dbReference type="GO" id="GO:0004656">
    <property type="term" value="F:procollagen-proline 4-dioxygenase activity"/>
    <property type="evidence" value="ECO:0007669"/>
    <property type="project" value="TreeGrafter"/>
</dbReference>
<evidence type="ECO:0000256" key="1">
    <source>
        <dbReference type="ARBA" id="ARBA00001961"/>
    </source>
</evidence>
<dbReference type="PANTHER" id="PTHR10869">
    <property type="entry name" value="PROLYL 4-HYDROXYLASE ALPHA SUBUNIT"/>
    <property type="match status" value="1"/>
</dbReference>
<dbReference type="Pfam" id="PF13640">
    <property type="entry name" value="2OG-FeII_Oxy_3"/>
    <property type="match status" value="1"/>
</dbReference>
<dbReference type="InterPro" id="IPR045054">
    <property type="entry name" value="P4HA-like"/>
</dbReference>
<keyword evidence="9" id="KW-1185">Reference proteome</keyword>
<dbReference type="Proteomes" id="UP001273166">
    <property type="component" value="Unassembled WGS sequence"/>
</dbReference>
<gene>
    <name evidence="8" type="ORF">B0T15DRAFT_92194</name>
</gene>
<feature type="region of interest" description="Disordered" evidence="6">
    <location>
        <begin position="10"/>
        <end position="29"/>
    </location>
</feature>
<reference evidence="8" key="2">
    <citation type="submission" date="2023-06" db="EMBL/GenBank/DDBJ databases">
        <authorList>
            <consortium name="Lawrence Berkeley National Laboratory"/>
            <person name="Mondo S.J."/>
            <person name="Hensen N."/>
            <person name="Bonometti L."/>
            <person name="Westerberg I."/>
            <person name="Brannstrom I.O."/>
            <person name="Guillou S."/>
            <person name="Cros-Aarteil S."/>
            <person name="Calhoun S."/>
            <person name="Haridas S."/>
            <person name="Kuo A."/>
            <person name="Pangilinan J."/>
            <person name="Riley R."/>
            <person name="Labutti K."/>
            <person name="Andreopoulos B."/>
            <person name="Lipzen A."/>
            <person name="Chen C."/>
            <person name="Yanf M."/>
            <person name="Daum C."/>
            <person name="Ng V."/>
            <person name="Clum A."/>
            <person name="Steindorff A."/>
            <person name="Ohm R."/>
            <person name="Martin F."/>
            <person name="Silar P."/>
            <person name="Natvig D."/>
            <person name="Lalanne C."/>
            <person name="Gautier V."/>
            <person name="Ament-Velasquez S.L."/>
            <person name="Kruys A."/>
            <person name="Hutchinson M.I."/>
            <person name="Powell A.J."/>
            <person name="Barry K."/>
            <person name="Miller A.N."/>
            <person name="Grigoriev I.V."/>
            <person name="Debuchy R."/>
            <person name="Gladieux P."/>
            <person name="Thoren M.H."/>
            <person name="Johannesson H."/>
        </authorList>
    </citation>
    <scope>NUCLEOTIDE SEQUENCE</scope>
    <source>
        <strain evidence="8">CBS 333.67</strain>
    </source>
</reference>